<evidence type="ECO:0008006" key="3">
    <source>
        <dbReference type="Google" id="ProtNLM"/>
    </source>
</evidence>
<evidence type="ECO:0000256" key="1">
    <source>
        <dbReference type="SAM" id="Phobius"/>
    </source>
</evidence>
<gene>
    <name evidence="2" type="ORF">SDC9_43432</name>
</gene>
<dbReference type="Pfam" id="PF12669">
    <property type="entry name" value="FeoB_associated"/>
    <property type="match status" value="1"/>
</dbReference>
<keyword evidence="1" id="KW-1133">Transmembrane helix</keyword>
<reference evidence="2" key="1">
    <citation type="submission" date="2019-08" db="EMBL/GenBank/DDBJ databases">
        <authorList>
            <person name="Kucharzyk K."/>
            <person name="Murdoch R.W."/>
            <person name="Higgins S."/>
            <person name="Loffler F."/>
        </authorList>
    </citation>
    <scope>NUCLEOTIDE SEQUENCE</scope>
</reference>
<evidence type="ECO:0000313" key="2">
    <source>
        <dbReference type="EMBL" id="MPL97243.1"/>
    </source>
</evidence>
<dbReference type="AlphaFoldDB" id="A0A644W465"/>
<organism evidence="2">
    <name type="scientific">bioreactor metagenome</name>
    <dbReference type="NCBI Taxonomy" id="1076179"/>
    <lineage>
        <taxon>unclassified sequences</taxon>
        <taxon>metagenomes</taxon>
        <taxon>ecological metagenomes</taxon>
    </lineage>
</organism>
<keyword evidence="1" id="KW-0812">Transmembrane</keyword>
<proteinExistence type="predicted"/>
<accession>A0A644W465</accession>
<keyword evidence="1" id="KW-0472">Membrane</keyword>
<name>A0A644W465_9ZZZZ</name>
<feature type="transmembrane region" description="Helical" evidence="1">
    <location>
        <begin position="6"/>
        <end position="23"/>
    </location>
</feature>
<dbReference type="EMBL" id="VSSQ01000546">
    <property type="protein sequence ID" value="MPL97243.1"/>
    <property type="molecule type" value="Genomic_DNA"/>
</dbReference>
<sequence>MLQDIIVILIITAAVAYTVYAVVKSLRSKSVSNCDDCTGCDIKHEILKNYEKNKDKEPFHCGDFNKR</sequence>
<comment type="caution">
    <text evidence="2">The sequence shown here is derived from an EMBL/GenBank/DDBJ whole genome shotgun (WGS) entry which is preliminary data.</text>
</comment>
<protein>
    <recommendedName>
        <fullName evidence="3">FeoB-associated Cys-rich membrane protein</fullName>
    </recommendedName>
</protein>